<keyword evidence="3" id="KW-1185">Reference proteome</keyword>
<dbReference type="NCBIfam" id="TIGR01733">
    <property type="entry name" value="AA-adenyl-dom"/>
    <property type="match status" value="1"/>
</dbReference>
<proteinExistence type="predicted"/>
<dbReference type="Gene3D" id="3.40.50.12780">
    <property type="entry name" value="N-terminal domain of ligase-like"/>
    <property type="match status" value="1"/>
</dbReference>
<dbReference type="Pfam" id="PF00501">
    <property type="entry name" value="AMP-binding"/>
    <property type="match status" value="1"/>
</dbReference>
<dbReference type="CDD" id="cd05930">
    <property type="entry name" value="A_NRPS"/>
    <property type="match status" value="1"/>
</dbReference>
<dbReference type="Pfam" id="PF00550">
    <property type="entry name" value="PP-binding"/>
    <property type="match status" value="1"/>
</dbReference>
<gene>
    <name evidence="2" type="ORF">OG863_40410</name>
</gene>
<dbReference type="InterPro" id="IPR036736">
    <property type="entry name" value="ACP-like_sf"/>
</dbReference>
<dbReference type="InterPro" id="IPR009081">
    <property type="entry name" value="PP-bd_ACP"/>
</dbReference>
<dbReference type="PANTHER" id="PTHR45527:SF1">
    <property type="entry name" value="FATTY ACID SYNTHASE"/>
    <property type="match status" value="1"/>
</dbReference>
<dbReference type="InterPro" id="IPR042099">
    <property type="entry name" value="ANL_N_sf"/>
</dbReference>
<name>A0ABZ1FUY5_9ACTN</name>
<evidence type="ECO:0000313" key="2">
    <source>
        <dbReference type="EMBL" id="WSB73699.1"/>
    </source>
</evidence>
<reference evidence="2 3" key="1">
    <citation type="submission" date="2022-10" db="EMBL/GenBank/DDBJ databases">
        <title>The complete genomes of actinobacterial strains from the NBC collection.</title>
        <authorList>
            <person name="Joergensen T.S."/>
            <person name="Alvarez Arevalo M."/>
            <person name="Sterndorff E.B."/>
            <person name="Faurdal D."/>
            <person name="Vuksanovic O."/>
            <person name="Mourched A.-S."/>
            <person name="Charusanti P."/>
            <person name="Shaw S."/>
            <person name="Blin K."/>
            <person name="Weber T."/>
        </authorList>
    </citation>
    <scope>NUCLEOTIDE SEQUENCE [LARGE SCALE GENOMIC DNA]</scope>
    <source>
        <strain evidence="2 3">NBC 01774</strain>
    </source>
</reference>
<dbReference type="Gene3D" id="1.10.1200.10">
    <property type="entry name" value="ACP-like"/>
    <property type="match status" value="1"/>
</dbReference>
<organism evidence="2 3">
    <name type="scientific">Streptomyces decoyicus</name>
    <dbReference type="NCBI Taxonomy" id="249567"/>
    <lineage>
        <taxon>Bacteria</taxon>
        <taxon>Bacillati</taxon>
        <taxon>Actinomycetota</taxon>
        <taxon>Actinomycetes</taxon>
        <taxon>Kitasatosporales</taxon>
        <taxon>Streptomycetaceae</taxon>
        <taxon>Streptomyces</taxon>
    </lineage>
</organism>
<protein>
    <submittedName>
        <fullName evidence="2">Non-ribosomal peptide synthetase</fullName>
    </submittedName>
</protein>
<dbReference type="InterPro" id="IPR000873">
    <property type="entry name" value="AMP-dep_synth/lig_dom"/>
</dbReference>
<accession>A0ABZ1FUY5</accession>
<dbReference type="PROSITE" id="PS50075">
    <property type="entry name" value="CARRIER"/>
    <property type="match status" value="1"/>
</dbReference>
<dbReference type="EMBL" id="CP109106">
    <property type="protein sequence ID" value="WSB73699.1"/>
    <property type="molecule type" value="Genomic_DNA"/>
</dbReference>
<dbReference type="InterPro" id="IPR010071">
    <property type="entry name" value="AA_adenyl_dom"/>
</dbReference>
<dbReference type="SUPFAM" id="SSF56801">
    <property type="entry name" value="Acetyl-CoA synthetase-like"/>
    <property type="match status" value="1"/>
</dbReference>
<sequence length="590" mass="63402">MTHQLDTSVPPRALHTEIARVARTRPGQPALVSAGRSQSYEELHARSLRLAAALHRAGITAERTVAAMLPRSAAIPTTILAAWHAGGTYLPLSPDAPPDRTLHMLTETQTALLVVPLELMSQAERFGIPVLAVGRDGDPLGAEPTTAPLDLPAPDLNRSAYTIFTSGTTGEPKGVLVGHGALAHLDRAHEDCVYGPLPAWTGQVALNNPMTTDAYFSELAHLAHGRTLHLLDTATRRDPDRLAGFLRDHAIEAFDATPTQIRSLLLAGHREVLERLTVLVLGGEPVDALLWSTLRSLKGVAVHNLYGPTECTVDVAGAAVRESRTPVIGRAWPGCAIHLLDDALEPVPEGETGEICVAGPQLARGYLGATPEETRRFVEIRVPGEARSVRAYRTGDLGRLDPAGHLEFLGRADDQVKIRGFRVELGEVEASLRKCGGVLDVAVALDRSEASATLRAWVVTAPDTTPDDVRRQISDIVPDHMIPVLTPVTRIPMAATGKADVRALLSLATAVPAPNAPQKPGEDPLLTIWKEVLAVPDVSPQDTFFALGGDSLKATRMTMHSRRLTGKSVPVRLVFDHPRFGEYRAAVDRL</sequence>
<evidence type="ECO:0000313" key="3">
    <source>
        <dbReference type="Proteomes" id="UP001344251"/>
    </source>
</evidence>
<dbReference type="RefSeq" id="WP_326623328.1">
    <property type="nucleotide sequence ID" value="NZ_CP109106.1"/>
</dbReference>
<dbReference type="Proteomes" id="UP001344251">
    <property type="component" value="Chromosome"/>
</dbReference>
<dbReference type="SUPFAM" id="SSF47336">
    <property type="entry name" value="ACP-like"/>
    <property type="match status" value="1"/>
</dbReference>
<evidence type="ECO:0000259" key="1">
    <source>
        <dbReference type="PROSITE" id="PS50075"/>
    </source>
</evidence>
<dbReference type="PANTHER" id="PTHR45527">
    <property type="entry name" value="NONRIBOSOMAL PEPTIDE SYNTHETASE"/>
    <property type="match status" value="1"/>
</dbReference>
<dbReference type="Gene3D" id="3.30.300.30">
    <property type="match status" value="1"/>
</dbReference>
<dbReference type="InterPro" id="IPR045851">
    <property type="entry name" value="AMP-bd_C_sf"/>
</dbReference>
<feature type="domain" description="Carrier" evidence="1">
    <location>
        <begin position="516"/>
        <end position="590"/>
    </location>
</feature>